<evidence type="ECO:0000313" key="2">
    <source>
        <dbReference type="Proteomes" id="UP000053257"/>
    </source>
</evidence>
<dbReference type="AlphaFoldDB" id="A0A0C3S7H7"/>
<keyword evidence="2" id="KW-1185">Reference proteome</keyword>
<proteinExistence type="predicted"/>
<gene>
    <name evidence="1" type="ORF">PHLGIDRAFT_25474</name>
</gene>
<organism evidence="1 2">
    <name type="scientific">Phlebiopsis gigantea (strain 11061_1 CR5-6)</name>
    <name type="common">White-rot fungus</name>
    <name type="synonym">Peniophora gigantea</name>
    <dbReference type="NCBI Taxonomy" id="745531"/>
    <lineage>
        <taxon>Eukaryota</taxon>
        <taxon>Fungi</taxon>
        <taxon>Dikarya</taxon>
        <taxon>Basidiomycota</taxon>
        <taxon>Agaricomycotina</taxon>
        <taxon>Agaricomycetes</taxon>
        <taxon>Polyporales</taxon>
        <taxon>Phanerochaetaceae</taxon>
        <taxon>Phlebiopsis</taxon>
    </lineage>
</organism>
<protein>
    <submittedName>
        <fullName evidence="1">Uncharacterized protein</fullName>
    </submittedName>
</protein>
<sequence>MPLFFLSDGQLGHFVLPTSTRTMLSTRGQSRFFRLSFDIYHYVRIIVYPAYPHGLYTRIYI</sequence>
<dbReference type="HOGENOM" id="CLU_2923422_0_0_1"/>
<reference evidence="1 2" key="1">
    <citation type="journal article" date="2014" name="PLoS Genet.">
        <title>Analysis of the Phlebiopsis gigantea genome, transcriptome and secretome provides insight into its pioneer colonization strategies of wood.</title>
        <authorList>
            <person name="Hori C."/>
            <person name="Ishida T."/>
            <person name="Igarashi K."/>
            <person name="Samejima M."/>
            <person name="Suzuki H."/>
            <person name="Master E."/>
            <person name="Ferreira P."/>
            <person name="Ruiz-Duenas F.J."/>
            <person name="Held B."/>
            <person name="Canessa P."/>
            <person name="Larrondo L.F."/>
            <person name="Schmoll M."/>
            <person name="Druzhinina I.S."/>
            <person name="Kubicek C.P."/>
            <person name="Gaskell J.A."/>
            <person name="Kersten P."/>
            <person name="St John F."/>
            <person name="Glasner J."/>
            <person name="Sabat G."/>
            <person name="Splinter BonDurant S."/>
            <person name="Syed K."/>
            <person name="Yadav J."/>
            <person name="Mgbeahuruike A.C."/>
            <person name="Kovalchuk A."/>
            <person name="Asiegbu F.O."/>
            <person name="Lackner G."/>
            <person name="Hoffmeister D."/>
            <person name="Rencoret J."/>
            <person name="Gutierrez A."/>
            <person name="Sun H."/>
            <person name="Lindquist E."/>
            <person name="Barry K."/>
            <person name="Riley R."/>
            <person name="Grigoriev I.V."/>
            <person name="Henrissat B."/>
            <person name="Kues U."/>
            <person name="Berka R.M."/>
            <person name="Martinez A.T."/>
            <person name="Covert S.F."/>
            <person name="Blanchette R.A."/>
            <person name="Cullen D."/>
        </authorList>
    </citation>
    <scope>NUCLEOTIDE SEQUENCE [LARGE SCALE GENOMIC DNA]</scope>
    <source>
        <strain evidence="1 2">11061_1 CR5-6</strain>
    </source>
</reference>
<accession>A0A0C3S7H7</accession>
<dbReference type="Proteomes" id="UP000053257">
    <property type="component" value="Unassembled WGS sequence"/>
</dbReference>
<dbReference type="EMBL" id="KN840565">
    <property type="protein sequence ID" value="KIP04710.1"/>
    <property type="molecule type" value="Genomic_DNA"/>
</dbReference>
<name>A0A0C3S7H7_PHLG1</name>
<evidence type="ECO:0000313" key="1">
    <source>
        <dbReference type="EMBL" id="KIP04710.1"/>
    </source>
</evidence>